<organism evidence="3">
    <name type="scientific">Roseihalotalea indica</name>
    <dbReference type="NCBI Taxonomy" id="2867963"/>
    <lineage>
        <taxon>Bacteria</taxon>
        <taxon>Pseudomonadati</taxon>
        <taxon>Bacteroidota</taxon>
        <taxon>Cytophagia</taxon>
        <taxon>Cytophagales</taxon>
        <taxon>Catalimonadaceae</taxon>
        <taxon>Roseihalotalea</taxon>
    </lineage>
</organism>
<dbReference type="Pfam" id="PF13628">
    <property type="entry name" value="DUF4142"/>
    <property type="match status" value="1"/>
</dbReference>
<dbReference type="Gene3D" id="1.20.1260.10">
    <property type="match status" value="1"/>
</dbReference>
<protein>
    <submittedName>
        <fullName evidence="3">DUF4142 domain-containing protein</fullName>
    </submittedName>
</protein>
<proteinExistence type="predicted"/>
<dbReference type="InterPro" id="IPR025419">
    <property type="entry name" value="DUF4142"/>
</dbReference>
<evidence type="ECO:0000259" key="2">
    <source>
        <dbReference type="Pfam" id="PF13628"/>
    </source>
</evidence>
<reference evidence="3" key="2">
    <citation type="journal article" date="2024" name="Antonie Van Leeuwenhoek">
        <title>Roseihalotalea indica gen. nov., sp. nov., a halophilic Bacteroidetes from mesopelagic Southwest Indian Ocean with higher carbohydrate metabolic potential.</title>
        <authorList>
            <person name="Chen B."/>
            <person name="Zhang M."/>
            <person name="Lin D."/>
            <person name="Ye J."/>
            <person name="Tang K."/>
        </authorList>
    </citation>
    <scope>NUCLEOTIDE SEQUENCE</scope>
    <source>
        <strain evidence="3">TK19036</strain>
    </source>
</reference>
<reference evidence="3" key="1">
    <citation type="journal article" date="2023" name="Comput. Struct. Biotechnol. J.">
        <title>Discovery of a novel marine Bacteroidetes with a rich repertoire of carbohydrate-active enzymes.</title>
        <authorList>
            <person name="Chen B."/>
            <person name="Liu G."/>
            <person name="Chen Q."/>
            <person name="Wang H."/>
            <person name="Liu L."/>
            <person name="Tang K."/>
        </authorList>
    </citation>
    <scope>NUCLEOTIDE SEQUENCE</scope>
    <source>
        <strain evidence="3">TK19036</strain>
    </source>
</reference>
<feature type="chain" id="PRO_5041439707" evidence="1">
    <location>
        <begin position="23"/>
        <end position="184"/>
    </location>
</feature>
<evidence type="ECO:0000256" key="1">
    <source>
        <dbReference type="SAM" id="SignalP"/>
    </source>
</evidence>
<dbReference type="PROSITE" id="PS51257">
    <property type="entry name" value="PROKAR_LIPOPROTEIN"/>
    <property type="match status" value="1"/>
</dbReference>
<dbReference type="AlphaFoldDB" id="A0AA49JE45"/>
<keyword evidence="1" id="KW-0732">Signal</keyword>
<gene>
    <name evidence="3" type="ORF">K4G66_02440</name>
</gene>
<feature type="domain" description="DUF4142" evidence="2">
    <location>
        <begin position="41"/>
        <end position="175"/>
    </location>
</feature>
<dbReference type="InterPro" id="IPR012347">
    <property type="entry name" value="Ferritin-like"/>
</dbReference>
<evidence type="ECO:0000313" key="3">
    <source>
        <dbReference type="EMBL" id="WKN37568.1"/>
    </source>
</evidence>
<name>A0AA49JE45_9BACT</name>
<feature type="signal peptide" evidence="1">
    <location>
        <begin position="1"/>
        <end position="22"/>
    </location>
</feature>
<dbReference type="EMBL" id="CP120682">
    <property type="protein sequence ID" value="WKN37568.1"/>
    <property type="molecule type" value="Genomic_DNA"/>
</dbReference>
<accession>A0AA49JE45</accession>
<dbReference type="PANTHER" id="PTHR38593:SF1">
    <property type="entry name" value="BLR2558 PROTEIN"/>
    <property type="match status" value="1"/>
</dbReference>
<sequence length="184" mass="20652">MKKQVYFLLPVLFLMGSCMAFAQDTEMQDSKAMKKDKASKSQEFIETAASGGMMEVQLGQMAMEKASSEAVKEFGQTMVDDHGKANEELKTLASSNGFTIPESMMDKHQKKVDKFSDLEGEEFDQEYMKAMVKDHKKDVSEFEKAAKNAENTEVQAWAQKTVDVLKQHLQMAEDIQQSVQASAN</sequence>
<dbReference type="PANTHER" id="PTHR38593">
    <property type="entry name" value="BLR2558 PROTEIN"/>
    <property type="match status" value="1"/>
</dbReference>